<sequence length="119" mass="13311">MLCKAVHPTISGNQSAVGIGLSVSSFSISNRESGAEVLHLYAICDEAGFVAKTWKCGLRASAPSLWEMFPSWKTPRNCEWNTQPTGRRESAAPVFKQPRSFCRRLGREWQSLLCRDHAR</sequence>
<organism evidence="1 2">
    <name type="scientific">Novipirellula aureliae</name>
    <dbReference type="NCBI Taxonomy" id="2527966"/>
    <lineage>
        <taxon>Bacteria</taxon>
        <taxon>Pseudomonadati</taxon>
        <taxon>Planctomycetota</taxon>
        <taxon>Planctomycetia</taxon>
        <taxon>Pirellulales</taxon>
        <taxon>Pirellulaceae</taxon>
        <taxon>Novipirellula</taxon>
    </lineage>
</organism>
<protein>
    <submittedName>
        <fullName evidence="1">Uncharacterized protein</fullName>
    </submittedName>
</protein>
<dbReference type="EMBL" id="SJPY01000001">
    <property type="protein sequence ID" value="TWU45880.1"/>
    <property type="molecule type" value="Genomic_DNA"/>
</dbReference>
<evidence type="ECO:0000313" key="1">
    <source>
        <dbReference type="EMBL" id="TWU45880.1"/>
    </source>
</evidence>
<dbReference type="AlphaFoldDB" id="A0A5C6EAV1"/>
<proteinExistence type="predicted"/>
<accession>A0A5C6EAV1</accession>
<reference evidence="1 2" key="1">
    <citation type="submission" date="2019-02" db="EMBL/GenBank/DDBJ databases">
        <title>Deep-cultivation of Planctomycetes and their phenomic and genomic characterization uncovers novel biology.</title>
        <authorList>
            <person name="Wiegand S."/>
            <person name="Jogler M."/>
            <person name="Boedeker C."/>
            <person name="Pinto D."/>
            <person name="Vollmers J."/>
            <person name="Rivas-Marin E."/>
            <person name="Kohn T."/>
            <person name="Peeters S.H."/>
            <person name="Heuer A."/>
            <person name="Rast P."/>
            <person name="Oberbeckmann S."/>
            <person name="Bunk B."/>
            <person name="Jeske O."/>
            <person name="Meyerdierks A."/>
            <person name="Storesund J.E."/>
            <person name="Kallscheuer N."/>
            <person name="Luecker S."/>
            <person name="Lage O.M."/>
            <person name="Pohl T."/>
            <person name="Merkel B.J."/>
            <person name="Hornburger P."/>
            <person name="Mueller R.-W."/>
            <person name="Bruemmer F."/>
            <person name="Labrenz M."/>
            <person name="Spormann A.M."/>
            <person name="Op Den Camp H."/>
            <person name="Overmann J."/>
            <person name="Amann R."/>
            <person name="Jetten M.S.M."/>
            <person name="Mascher T."/>
            <person name="Medema M.H."/>
            <person name="Devos D.P."/>
            <person name="Kaster A.-K."/>
            <person name="Ovreas L."/>
            <person name="Rohde M."/>
            <person name="Galperin M.Y."/>
            <person name="Jogler C."/>
        </authorList>
    </citation>
    <scope>NUCLEOTIDE SEQUENCE [LARGE SCALE GENOMIC DNA]</scope>
    <source>
        <strain evidence="1 2">Q31b</strain>
    </source>
</reference>
<evidence type="ECO:0000313" key="2">
    <source>
        <dbReference type="Proteomes" id="UP000315471"/>
    </source>
</evidence>
<name>A0A5C6EAV1_9BACT</name>
<dbReference type="Proteomes" id="UP000315471">
    <property type="component" value="Unassembled WGS sequence"/>
</dbReference>
<comment type="caution">
    <text evidence="1">The sequence shown here is derived from an EMBL/GenBank/DDBJ whole genome shotgun (WGS) entry which is preliminary data.</text>
</comment>
<keyword evidence="2" id="KW-1185">Reference proteome</keyword>
<gene>
    <name evidence="1" type="ORF">Q31b_10560</name>
</gene>